<evidence type="ECO:0000313" key="2">
    <source>
        <dbReference type="EMBL" id="CAI2362884.1"/>
    </source>
</evidence>
<dbReference type="Proteomes" id="UP001295684">
    <property type="component" value="Unassembled WGS sequence"/>
</dbReference>
<keyword evidence="1" id="KW-0472">Membrane</keyword>
<keyword evidence="1" id="KW-0812">Transmembrane</keyword>
<evidence type="ECO:0000256" key="1">
    <source>
        <dbReference type="SAM" id="Phobius"/>
    </source>
</evidence>
<sequence>MGVMLQNISAEMVGEEEFMGMREMVAYTGSSCVKCFQNSGTTFCKQIGSDINGICTTIDHSGFPDYDCSNEYKGDFASKAYLTCNYDQEICGYQTLQLKSNSKIRLEKSPQNTICRYKMDMLENNSPSELKFTVENLESTRLDVIEQASRFGFNLLQSIDLRGSAVINVARSKKIIVIVVPKENGHGLVQFTVTKNDLGSSFLTTKIILITVGSSVLYCCICAYIVCRISKVELDDKQTNKVVPENCKRNPISSILDGSNEFVNYDPLSLPDILGRENQQRKFLNNRAIISKTNRCKVPGSTRPIPISTGRDENLRQNIYEA</sequence>
<proteinExistence type="predicted"/>
<feature type="transmembrane region" description="Helical" evidence="1">
    <location>
        <begin position="207"/>
        <end position="227"/>
    </location>
</feature>
<name>A0AAD1UCG4_EUPCR</name>
<comment type="caution">
    <text evidence="2">The sequence shown here is derived from an EMBL/GenBank/DDBJ whole genome shotgun (WGS) entry which is preliminary data.</text>
</comment>
<dbReference type="AlphaFoldDB" id="A0AAD1UCG4"/>
<protein>
    <submittedName>
        <fullName evidence="2">Uncharacterized protein</fullName>
    </submittedName>
</protein>
<dbReference type="EMBL" id="CAMPGE010004043">
    <property type="protein sequence ID" value="CAI2362884.1"/>
    <property type="molecule type" value="Genomic_DNA"/>
</dbReference>
<evidence type="ECO:0000313" key="3">
    <source>
        <dbReference type="Proteomes" id="UP001295684"/>
    </source>
</evidence>
<keyword evidence="1" id="KW-1133">Transmembrane helix</keyword>
<reference evidence="2" key="1">
    <citation type="submission" date="2023-07" db="EMBL/GenBank/DDBJ databases">
        <authorList>
            <consortium name="AG Swart"/>
            <person name="Singh M."/>
            <person name="Singh A."/>
            <person name="Seah K."/>
            <person name="Emmerich C."/>
        </authorList>
    </citation>
    <scope>NUCLEOTIDE SEQUENCE</scope>
    <source>
        <strain evidence="2">DP1</strain>
    </source>
</reference>
<keyword evidence="3" id="KW-1185">Reference proteome</keyword>
<gene>
    <name evidence="2" type="ORF">ECRASSUSDP1_LOCUS4214</name>
</gene>
<accession>A0AAD1UCG4</accession>
<organism evidence="2 3">
    <name type="scientific">Euplotes crassus</name>
    <dbReference type="NCBI Taxonomy" id="5936"/>
    <lineage>
        <taxon>Eukaryota</taxon>
        <taxon>Sar</taxon>
        <taxon>Alveolata</taxon>
        <taxon>Ciliophora</taxon>
        <taxon>Intramacronucleata</taxon>
        <taxon>Spirotrichea</taxon>
        <taxon>Hypotrichia</taxon>
        <taxon>Euplotida</taxon>
        <taxon>Euplotidae</taxon>
        <taxon>Moneuplotes</taxon>
    </lineage>
</organism>